<dbReference type="EMBL" id="JBBPBM010000036">
    <property type="protein sequence ID" value="KAK8529448.1"/>
    <property type="molecule type" value="Genomic_DNA"/>
</dbReference>
<evidence type="ECO:0000313" key="2">
    <source>
        <dbReference type="Proteomes" id="UP001472677"/>
    </source>
</evidence>
<comment type="caution">
    <text evidence="1">The sequence shown here is derived from an EMBL/GenBank/DDBJ whole genome shotgun (WGS) entry which is preliminary data.</text>
</comment>
<proteinExistence type="predicted"/>
<keyword evidence="2" id="KW-1185">Reference proteome</keyword>
<accession>A0ABR2D4L0</accession>
<organism evidence="1 2">
    <name type="scientific">Hibiscus sabdariffa</name>
    <name type="common">roselle</name>
    <dbReference type="NCBI Taxonomy" id="183260"/>
    <lineage>
        <taxon>Eukaryota</taxon>
        <taxon>Viridiplantae</taxon>
        <taxon>Streptophyta</taxon>
        <taxon>Embryophyta</taxon>
        <taxon>Tracheophyta</taxon>
        <taxon>Spermatophyta</taxon>
        <taxon>Magnoliopsida</taxon>
        <taxon>eudicotyledons</taxon>
        <taxon>Gunneridae</taxon>
        <taxon>Pentapetalae</taxon>
        <taxon>rosids</taxon>
        <taxon>malvids</taxon>
        <taxon>Malvales</taxon>
        <taxon>Malvaceae</taxon>
        <taxon>Malvoideae</taxon>
        <taxon>Hibiscus</taxon>
    </lineage>
</organism>
<sequence length="80" mass="9652">MKHPLPTNHFPPQISFPWDFFCIFPSSFFFKEIYTQKKEGKKPSFIQCQPFNLTLLLPQSPIKRHCSAFEKTKRWFSELR</sequence>
<evidence type="ECO:0000313" key="1">
    <source>
        <dbReference type="EMBL" id="KAK8529448.1"/>
    </source>
</evidence>
<protein>
    <submittedName>
        <fullName evidence="1">Uncharacterized protein</fullName>
    </submittedName>
</protein>
<gene>
    <name evidence="1" type="ORF">V6N12_060229</name>
</gene>
<dbReference type="Proteomes" id="UP001472677">
    <property type="component" value="Unassembled WGS sequence"/>
</dbReference>
<name>A0ABR2D4L0_9ROSI</name>
<reference evidence="1 2" key="1">
    <citation type="journal article" date="2024" name="G3 (Bethesda)">
        <title>Genome assembly of Hibiscus sabdariffa L. provides insights into metabolisms of medicinal natural products.</title>
        <authorList>
            <person name="Kim T."/>
        </authorList>
    </citation>
    <scope>NUCLEOTIDE SEQUENCE [LARGE SCALE GENOMIC DNA]</scope>
    <source>
        <strain evidence="1">TK-2024</strain>
        <tissue evidence="1">Old leaves</tissue>
    </source>
</reference>